<dbReference type="Pfam" id="PF00353">
    <property type="entry name" value="HemolysinCabind"/>
    <property type="match status" value="3"/>
</dbReference>
<dbReference type="RefSeq" id="WP_122300757.1">
    <property type="nucleotide sequence ID" value="NZ_RBUA01000808.1"/>
</dbReference>
<proteinExistence type="predicted"/>
<dbReference type="InterPro" id="IPR050557">
    <property type="entry name" value="RTX_toxin/Mannuronan_C5-epim"/>
</dbReference>
<dbReference type="SUPFAM" id="SSF51120">
    <property type="entry name" value="beta-Roll"/>
    <property type="match status" value="2"/>
</dbReference>
<comment type="caution">
    <text evidence="5">The sequence shown here is derived from an EMBL/GenBank/DDBJ whole genome shotgun (WGS) entry which is preliminary data.</text>
</comment>
<dbReference type="InterPro" id="IPR028208">
    <property type="entry name" value="Effector_pro_NleD-like"/>
</dbReference>
<sequence>MNMPVGSPSLHHSPAQGTVTGQLNYLTGIDKSQSKSGVTSAPVKIIPNMPFSEDGIQIELNVRGGKGFFGPPKEENLVITTGNAADKVHIKKSNDGGLIADINGKSYEIPLYQDERSRQKIEIHTNGGDDDVSVADDLELPVSVKLGDGNDRFKAGGGRTNVYGGAGNDTLTLGAGVAYAEGDDGDDPITAGLGYSVMYGGNGNDKLRGGSGGSYMDGGRGNDLLEGGSGHNVMHGGRDDDVLIGGKGRNIFYSGRGLDTINSVSDVDSIYAKDGDGIKRTFGSQLKIVSPTEVGSKAFNVEGTEEFKQRFNDDLEFLQSSPTGQKMLGALDKTPERIKVVQQPEGEGAFYNYGRKGVDAGDPRQEPPNDWAHGYINDGIPGAPADDATILFDPSFVVEEHKRPPIIPLFHEMGHAYNGVNGTALAGETFVGADQADPDRPQFESNRERQAVGQPTNAPPFDFDNDPSTPPTNTNPAWATENGLADELGTSLRERYFAR</sequence>
<dbReference type="PANTHER" id="PTHR38340:SF1">
    <property type="entry name" value="S-LAYER PROTEIN"/>
    <property type="match status" value="1"/>
</dbReference>
<evidence type="ECO:0000256" key="4">
    <source>
        <dbReference type="SAM" id="MobiDB-lite"/>
    </source>
</evidence>
<dbReference type="GO" id="GO:0005576">
    <property type="term" value="C:extracellular region"/>
    <property type="evidence" value="ECO:0007669"/>
    <property type="project" value="UniProtKB-SubCell"/>
</dbReference>
<evidence type="ECO:0000256" key="1">
    <source>
        <dbReference type="ARBA" id="ARBA00004613"/>
    </source>
</evidence>
<accession>A0A3M5VA03</accession>
<evidence type="ECO:0000313" key="6">
    <source>
        <dbReference type="Proteomes" id="UP000280395"/>
    </source>
</evidence>
<dbReference type="AlphaFoldDB" id="A0A3M5VA03"/>
<dbReference type="InterPro" id="IPR011049">
    <property type="entry name" value="Serralysin-like_metalloprot_C"/>
</dbReference>
<name>A0A3M5VA03_PSESX</name>
<evidence type="ECO:0000256" key="3">
    <source>
        <dbReference type="ARBA" id="ARBA00022837"/>
    </source>
</evidence>
<comment type="subcellular location">
    <subcellularLocation>
        <location evidence="1">Secreted</location>
    </subcellularLocation>
</comment>
<feature type="region of interest" description="Disordered" evidence="4">
    <location>
        <begin position="433"/>
        <end position="486"/>
    </location>
</feature>
<dbReference type="Gene3D" id="2.150.10.10">
    <property type="entry name" value="Serralysin-like metalloprotease, C-terminal"/>
    <property type="match status" value="2"/>
</dbReference>
<feature type="compositionally biased region" description="Basic and acidic residues" evidence="4">
    <location>
        <begin position="437"/>
        <end position="450"/>
    </location>
</feature>
<reference evidence="5 6" key="1">
    <citation type="submission" date="2018-08" db="EMBL/GenBank/DDBJ databases">
        <title>Recombination of ecologically and evolutionarily significant loci maintains genetic cohesion in the Pseudomonas syringae species complex.</title>
        <authorList>
            <person name="Dillon M."/>
            <person name="Thakur S."/>
            <person name="Almeida R.N.D."/>
            <person name="Weir B.S."/>
            <person name="Guttman D.S."/>
        </authorList>
    </citation>
    <scope>NUCLEOTIDE SEQUENCE [LARGE SCALE GENOMIC DNA]</scope>
    <source>
        <strain evidence="5 6">ICMP 14479</strain>
    </source>
</reference>
<gene>
    <name evidence="5" type="ORF">ALP29_02704</name>
</gene>
<organism evidence="5 6">
    <name type="scientific">Pseudomonas syringae pv. avii</name>
    <dbReference type="NCBI Taxonomy" id="663959"/>
    <lineage>
        <taxon>Bacteria</taxon>
        <taxon>Pseudomonadati</taxon>
        <taxon>Pseudomonadota</taxon>
        <taxon>Gammaproteobacteria</taxon>
        <taxon>Pseudomonadales</taxon>
        <taxon>Pseudomonadaceae</taxon>
        <taxon>Pseudomonas</taxon>
        <taxon>Pseudomonas syringae</taxon>
    </lineage>
</organism>
<keyword evidence="3" id="KW-0106">Calcium</keyword>
<dbReference type="InterPro" id="IPR001343">
    <property type="entry name" value="Hemolysn_Ca-bd"/>
</dbReference>
<dbReference type="PANTHER" id="PTHR38340">
    <property type="entry name" value="S-LAYER PROTEIN"/>
    <property type="match status" value="1"/>
</dbReference>
<evidence type="ECO:0000256" key="2">
    <source>
        <dbReference type="ARBA" id="ARBA00022525"/>
    </source>
</evidence>
<dbReference type="Proteomes" id="UP000280395">
    <property type="component" value="Unassembled WGS sequence"/>
</dbReference>
<evidence type="ECO:0008006" key="7">
    <source>
        <dbReference type="Google" id="ProtNLM"/>
    </source>
</evidence>
<evidence type="ECO:0000313" key="5">
    <source>
        <dbReference type="EMBL" id="RMU55010.1"/>
    </source>
</evidence>
<dbReference type="GO" id="GO:0005509">
    <property type="term" value="F:calcium ion binding"/>
    <property type="evidence" value="ECO:0007669"/>
    <property type="project" value="InterPro"/>
</dbReference>
<dbReference type="PRINTS" id="PR00313">
    <property type="entry name" value="CABNDNGRPT"/>
</dbReference>
<dbReference type="Pfam" id="PF14891">
    <property type="entry name" value="Peptidase_M91"/>
    <property type="match status" value="1"/>
</dbReference>
<keyword evidence="2" id="KW-0964">Secreted</keyword>
<protein>
    <recommendedName>
        <fullName evidence="7">Hemolysin-like protein</fullName>
    </recommendedName>
</protein>
<dbReference type="EMBL" id="RBUA01000808">
    <property type="protein sequence ID" value="RMU55010.1"/>
    <property type="molecule type" value="Genomic_DNA"/>
</dbReference>